<accession>A0A3B0VAS6</accession>
<dbReference type="EMBL" id="UOEZ01000061">
    <property type="protein sequence ID" value="VAW37820.1"/>
    <property type="molecule type" value="Genomic_DNA"/>
</dbReference>
<evidence type="ECO:0000313" key="2">
    <source>
        <dbReference type="EMBL" id="VAW37820.1"/>
    </source>
</evidence>
<name>A0A3B0VAS6_9ZZZZ</name>
<proteinExistence type="predicted"/>
<sequence>MQSVDEQKTGVMGEDDAGEPSRVSFTPEQQGRVQTLIDDAYRKAYAKAARGSGVGEELAGLKKELASLKEDRKSSAVLRAVAKRNVVDAQEVTELIGRHVRMDDSGRLSVLADAAEGGEGGMPLGLEEYVDRWLARGQVL</sequence>
<reference evidence="2" key="1">
    <citation type="submission" date="2018-06" db="EMBL/GenBank/DDBJ databases">
        <authorList>
            <person name="Zhirakovskaya E."/>
        </authorList>
    </citation>
    <scope>NUCLEOTIDE SEQUENCE</scope>
</reference>
<protein>
    <submittedName>
        <fullName evidence="2">Uncharacterized protein</fullName>
    </submittedName>
</protein>
<evidence type="ECO:0000256" key="1">
    <source>
        <dbReference type="SAM" id="MobiDB-lite"/>
    </source>
</evidence>
<organism evidence="2">
    <name type="scientific">hydrothermal vent metagenome</name>
    <dbReference type="NCBI Taxonomy" id="652676"/>
    <lineage>
        <taxon>unclassified sequences</taxon>
        <taxon>metagenomes</taxon>
        <taxon>ecological metagenomes</taxon>
    </lineage>
</organism>
<gene>
    <name evidence="2" type="ORF">MNBD_DELTA02-734</name>
</gene>
<feature type="region of interest" description="Disordered" evidence="1">
    <location>
        <begin position="1"/>
        <end position="30"/>
    </location>
</feature>
<dbReference type="AlphaFoldDB" id="A0A3B0VAS6"/>